<organism evidence="1 2">
    <name type="scientific">Schistosoma mattheei</name>
    <dbReference type="NCBI Taxonomy" id="31246"/>
    <lineage>
        <taxon>Eukaryota</taxon>
        <taxon>Metazoa</taxon>
        <taxon>Spiralia</taxon>
        <taxon>Lophotrochozoa</taxon>
        <taxon>Platyhelminthes</taxon>
        <taxon>Trematoda</taxon>
        <taxon>Digenea</taxon>
        <taxon>Strigeidida</taxon>
        <taxon>Schistosomatoidea</taxon>
        <taxon>Schistosomatidae</taxon>
        <taxon>Schistosoma</taxon>
    </lineage>
</organism>
<evidence type="ECO:0000313" key="1">
    <source>
        <dbReference type="EMBL" id="VDP79798.1"/>
    </source>
</evidence>
<gene>
    <name evidence="1" type="ORF">SMTD_LOCUS19424</name>
</gene>
<keyword evidence="2" id="KW-1185">Reference proteome</keyword>
<accession>A0A183PYI7</accession>
<reference evidence="1 2" key="1">
    <citation type="submission" date="2018-11" db="EMBL/GenBank/DDBJ databases">
        <authorList>
            <consortium name="Pathogen Informatics"/>
        </authorList>
    </citation>
    <scope>NUCLEOTIDE SEQUENCE [LARGE SCALE GENOMIC DNA]</scope>
    <source>
        <strain>Denwood</strain>
        <strain evidence="2">Zambia</strain>
    </source>
</reference>
<protein>
    <submittedName>
        <fullName evidence="1">Uncharacterized protein</fullName>
    </submittedName>
</protein>
<sequence>MMMIIIMIYNLIYYHQNREMNQWDIVVMRHKENTHNYRLL</sequence>
<name>A0A183PYI7_9TREM</name>
<proteinExistence type="predicted"/>
<dbReference type="AlphaFoldDB" id="A0A183PYI7"/>
<dbReference type="Proteomes" id="UP000269396">
    <property type="component" value="Unassembled WGS sequence"/>
</dbReference>
<evidence type="ECO:0000313" key="2">
    <source>
        <dbReference type="Proteomes" id="UP000269396"/>
    </source>
</evidence>
<dbReference type="EMBL" id="UZAL01042278">
    <property type="protein sequence ID" value="VDP79798.1"/>
    <property type="molecule type" value="Genomic_DNA"/>
</dbReference>